<feature type="coiled-coil region" evidence="10">
    <location>
        <begin position="681"/>
        <end position="719"/>
    </location>
</feature>
<evidence type="ECO:0000256" key="10">
    <source>
        <dbReference type="SAM" id="Coils"/>
    </source>
</evidence>
<dbReference type="InterPro" id="IPR015943">
    <property type="entry name" value="WD40/YVTN_repeat-like_dom_sf"/>
</dbReference>
<feature type="compositionally biased region" description="Basic residues" evidence="11">
    <location>
        <begin position="302"/>
        <end position="312"/>
    </location>
</feature>
<comment type="similarity">
    <text evidence="8">Belongs to the CFAP43 family.</text>
</comment>
<evidence type="ECO:0000256" key="7">
    <source>
        <dbReference type="ARBA" id="ARBA00023273"/>
    </source>
</evidence>
<protein>
    <recommendedName>
        <fullName evidence="9">Cilia- and flagella-associated protein 43</fullName>
    </recommendedName>
</protein>
<feature type="region of interest" description="Disordered" evidence="11">
    <location>
        <begin position="279"/>
        <end position="322"/>
    </location>
</feature>
<evidence type="ECO:0000256" key="2">
    <source>
        <dbReference type="ARBA" id="ARBA00022490"/>
    </source>
</evidence>
<evidence type="ECO:0000256" key="11">
    <source>
        <dbReference type="SAM" id="MobiDB-lite"/>
    </source>
</evidence>
<keyword evidence="2" id="KW-0963">Cytoplasm</keyword>
<keyword evidence="3" id="KW-0853">WD repeat</keyword>
<evidence type="ECO:0000256" key="5">
    <source>
        <dbReference type="ARBA" id="ARBA00023054"/>
    </source>
</evidence>
<dbReference type="Pfam" id="PF25828">
    <property type="entry name" value="CC_Cfap43"/>
    <property type="match status" value="1"/>
</dbReference>
<evidence type="ECO:0000256" key="6">
    <source>
        <dbReference type="ARBA" id="ARBA00023212"/>
    </source>
</evidence>
<dbReference type="GO" id="GO:0005930">
    <property type="term" value="C:axoneme"/>
    <property type="evidence" value="ECO:0007669"/>
    <property type="project" value="UniProtKB-SubCell"/>
</dbReference>
<dbReference type="SMART" id="SM00320">
    <property type="entry name" value="WD40"/>
    <property type="match status" value="2"/>
</dbReference>
<keyword evidence="6" id="KW-0206">Cytoskeleton</keyword>
<evidence type="ECO:0000256" key="3">
    <source>
        <dbReference type="ARBA" id="ARBA00022574"/>
    </source>
</evidence>
<sequence>MVLDMSDVKSPRTVFSCPAHSSRVLGLSFPSSSLLLSASSDGNVSFFSVSRESVSLLRRRKMEEILAVGLYHNTHLFVSTKSRRIIVLPIPEQEEQEEKGGQELDSFQLSSAMVSFKVLASSQPNAGRLVGWFSDRSLRSFSFTLLPLSLREMSSCRDFSSPGTSLAASGDGEVVLAGAADGRLFLKTIASLDGGQQRSRHRRLLWKLQAVRGGREVGERRAGVSCLELGTGAMRGWFFSGGYDGAIFAQALSNRSSKPMDFVPSSSPGLLTLLPSLEESKAQEEGEEEDAAETGRGPGILHQRKSSSRRRRGGEGGEGEEIRERLEDLKERFDSILTNNVKCPEEERLHRTEIIVDLKERQRLLDMADAMVANVRQEILRVNNAKEEEAQQIKSLCHDAMEVSQLVVVPLGQGHDCLYSFPLKKQTEDDLKSFERVTMMRKMEMRESDLRLANGLPCDLPSNDLVLSMSEFKDQLAARGQKLRNGETEEKQEGEGTEEEENGDEDKEITALLYNAMDLTLRERKLNQMVLLRQIIRRVKIRFNQKVDDLIKFKSSQIDKIDEKNARLLEIAEEIGVREDILKLSLADSELPGAALKVKDSEIQVEKYLSAAEKAARQKQQEEEAARKAASAKDDGVARALQEMMYGTLEVPKKEKEMEIEKPSFYDLPADTLTDEQVKLIKEYDKKVQIMEEEKDKLRKTLEAEAKKIRGEIQGIIEAFNSRLASHLEIRRQHNAKILQLELEVALLLDSIVKEEDYKMHLDRLTRTVDTTYLDYTGSTSALRDYKRELEKFREEYEDLLNEDKAVEKTFKKEFVDSPFVDELTKLFKKRKQQEAEAEGRAFTLDPFAGKEAAQRPEPMSMDELPDGIPREQAERFLELRGSKMEMEVAVKTNAKKLLAMNQHMSELKMLQAESFQHHENAKEALKTLQDEHMMDVFNLYMLVRLKQGQVELDGESIHDAGNDAAMIERETTEQLNTLIKTLGKEKISLMMETKDFRKKIHLLDWSNQSLQFQAEELAENTRYFQLVWVTKELQSVIKGGVDHLKSAEIATLEKQLEHNKHLHDMKVQEMKQRLFKAHKQIREKELENNKLVEYVQDLAVSVAQREKIMRVRHSETESLDDKEYKMQEVIWRRLVLEEARQQSEDIAVLKAEVDRLRQRTFPSFAKSYAMQNSVRR</sequence>
<name>A0A7S0EIE1_9CRYP</name>
<keyword evidence="7" id="KW-0966">Cell projection</keyword>
<dbReference type="AlphaFoldDB" id="A0A7S0EIE1"/>
<keyword evidence="5 10" id="KW-0175">Coiled coil</keyword>
<feature type="region of interest" description="Disordered" evidence="11">
    <location>
        <begin position="847"/>
        <end position="867"/>
    </location>
</feature>
<dbReference type="Gene3D" id="2.130.10.10">
    <property type="entry name" value="YVTN repeat-like/Quinoprotein amine dehydrogenase"/>
    <property type="match status" value="1"/>
</dbReference>
<dbReference type="PANTHER" id="PTHR14885:SF1">
    <property type="entry name" value="CILIA- AND FLAGELLA-ASSOCIATED PROTEIN 43"/>
    <property type="match status" value="1"/>
</dbReference>
<comment type="subcellular location">
    <subcellularLocation>
        <location evidence="1">Cytoplasm</location>
        <location evidence="1">Cytoskeleton</location>
        <location evidence="1">Cilium axoneme</location>
    </subcellularLocation>
</comment>
<evidence type="ECO:0000256" key="4">
    <source>
        <dbReference type="ARBA" id="ARBA00022737"/>
    </source>
</evidence>
<evidence type="ECO:0000313" key="12">
    <source>
        <dbReference type="EMBL" id="CAD8484548.1"/>
    </source>
</evidence>
<accession>A0A7S0EIE1</accession>
<feature type="coiled-coil region" evidence="10">
    <location>
        <begin position="598"/>
        <end position="635"/>
    </location>
</feature>
<feature type="coiled-coil region" evidence="10">
    <location>
        <begin position="776"/>
        <end position="810"/>
    </location>
</feature>
<proteinExistence type="inferred from homology"/>
<dbReference type="SUPFAM" id="SSF50978">
    <property type="entry name" value="WD40 repeat-like"/>
    <property type="match status" value="1"/>
</dbReference>
<dbReference type="PANTHER" id="PTHR14885">
    <property type="entry name" value="CILIA- AND FLAGELLA-ASSOCIATED PROTEIN 43-RELATED"/>
    <property type="match status" value="1"/>
</dbReference>
<organism evidence="12">
    <name type="scientific">Hanusia phi</name>
    <dbReference type="NCBI Taxonomy" id="3032"/>
    <lineage>
        <taxon>Eukaryota</taxon>
        <taxon>Cryptophyceae</taxon>
        <taxon>Pyrenomonadales</taxon>
        <taxon>Geminigeraceae</taxon>
        <taxon>Hanusia</taxon>
    </lineage>
</organism>
<dbReference type="EMBL" id="HBEO01015743">
    <property type="protein sequence ID" value="CAD8484548.1"/>
    <property type="molecule type" value="Transcribed_RNA"/>
</dbReference>
<feature type="compositionally biased region" description="Acidic residues" evidence="11">
    <location>
        <begin position="495"/>
        <end position="507"/>
    </location>
</feature>
<dbReference type="InterPro" id="IPR001680">
    <property type="entry name" value="WD40_rpt"/>
</dbReference>
<feature type="region of interest" description="Disordered" evidence="11">
    <location>
        <begin position="478"/>
        <end position="507"/>
    </location>
</feature>
<evidence type="ECO:0000256" key="9">
    <source>
        <dbReference type="ARBA" id="ARBA00023662"/>
    </source>
</evidence>
<evidence type="ECO:0000256" key="8">
    <source>
        <dbReference type="ARBA" id="ARBA00023605"/>
    </source>
</evidence>
<reference evidence="12" key="1">
    <citation type="submission" date="2021-01" db="EMBL/GenBank/DDBJ databases">
        <authorList>
            <person name="Corre E."/>
            <person name="Pelletier E."/>
            <person name="Niang G."/>
            <person name="Scheremetjew M."/>
            <person name="Finn R."/>
            <person name="Kale V."/>
            <person name="Holt S."/>
            <person name="Cochrane G."/>
            <person name="Meng A."/>
            <person name="Brown T."/>
            <person name="Cohen L."/>
        </authorList>
    </citation>
    <scope>NUCLEOTIDE SEQUENCE</scope>
    <source>
        <strain evidence="12">CCMP325</strain>
    </source>
</reference>
<dbReference type="InterPro" id="IPR036322">
    <property type="entry name" value="WD40_repeat_dom_sf"/>
</dbReference>
<keyword evidence="4" id="KW-0677">Repeat</keyword>
<gene>
    <name evidence="12" type="ORF">HPHI1048_LOCUS10703</name>
</gene>
<dbReference type="GO" id="GO:0060271">
    <property type="term" value="P:cilium assembly"/>
    <property type="evidence" value="ECO:0007669"/>
    <property type="project" value="TreeGrafter"/>
</dbReference>
<evidence type="ECO:0000256" key="1">
    <source>
        <dbReference type="ARBA" id="ARBA00004430"/>
    </source>
</evidence>
<feature type="compositionally biased region" description="Basic and acidic residues" evidence="11">
    <location>
        <begin position="484"/>
        <end position="494"/>
    </location>
</feature>